<keyword evidence="1" id="KW-0812">Transmembrane</keyword>
<protein>
    <submittedName>
        <fullName evidence="2">Uncharacterized protein</fullName>
    </submittedName>
</protein>
<proteinExistence type="predicted"/>
<gene>
    <name evidence="2" type="ORF">A2Y83_04215</name>
</gene>
<feature type="transmembrane region" description="Helical" evidence="1">
    <location>
        <begin position="21"/>
        <end position="41"/>
    </location>
</feature>
<keyword evidence="1" id="KW-1133">Transmembrane helix</keyword>
<evidence type="ECO:0000313" key="2">
    <source>
        <dbReference type="EMBL" id="OGF20864.1"/>
    </source>
</evidence>
<dbReference type="Proteomes" id="UP000178323">
    <property type="component" value="Unassembled WGS sequence"/>
</dbReference>
<accession>A0A1F5S2E6</accession>
<reference evidence="2 3" key="1">
    <citation type="journal article" date="2016" name="Nat. Commun.">
        <title>Thousands of microbial genomes shed light on interconnected biogeochemical processes in an aquifer system.</title>
        <authorList>
            <person name="Anantharaman K."/>
            <person name="Brown C.T."/>
            <person name="Hug L.A."/>
            <person name="Sharon I."/>
            <person name="Castelle C.J."/>
            <person name="Probst A.J."/>
            <person name="Thomas B.C."/>
            <person name="Singh A."/>
            <person name="Wilkins M.J."/>
            <person name="Karaoz U."/>
            <person name="Brodie E.L."/>
            <person name="Williams K.H."/>
            <person name="Hubbard S.S."/>
            <person name="Banfield J.F."/>
        </authorList>
    </citation>
    <scope>NUCLEOTIDE SEQUENCE [LARGE SCALE GENOMIC DNA]</scope>
</reference>
<dbReference type="EMBL" id="MFFS01000079">
    <property type="protein sequence ID" value="OGF20864.1"/>
    <property type="molecule type" value="Genomic_DNA"/>
</dbReference>
<comment type="caution">
    <text evidence="2">The sequence shown here is derived from an EMBL/GenBank/DDBJ whole genome shotgun (WGS) entry which is preliminary data.</text>
</comment>
<name>A0A1F5S2E6_9BACT</name>
<keyword evidence="1" id="KW-0472">Membrane</keyword>
<evidence type="ECO:0000313" key="3">
    <source>
        <dbReference type="Proteomes" id="UP000178323"/>
    </source>
</evidence>
<sequence length="67" mass="7298">MGDICIISQKIKKSKNSINKNPPLLAAGCEIYILIYILIYIPAKQILGLNPSVPACAGRSPFKKGRI</sequence>
<evidence type="ECO:0000256" key="1">
    <source>
        <dbReference type="SAM" id="Phobius"/>
    </source>
</evidence>
<organism evidence="2 3">
    <name type="scientific">Candidatus Falkowbacteria bacterium RBG_13_39_14</name>
    <dbReference type="NCBI Taxonomy" id="1797985"/>
    <lineage>
        <taxon>Bacteria</taxon>
        <taxon>Candidatus Falkowiibacteriota</taxon>
    </lineage>
</organism>
<dbReference type="AlphaFoldDB" id="A0A1F5S2E6"/>